<protein>
    <submittedName>
        <fullName evidence="2">Pyridoxamine 5'-phosphate oxidase family protein</fullName>
    </submittedName>
</protein>
<name>A0ABU9CLV9_9BURK</name>
<dbReference type="Pfam" id="PF01243">
    <property type="entry name" value="PNPOx_N"/>
    <property type="match status" value="1"/>
</dbReference>
<dbReference type="RefSeq" id="WP_341412521.1">
    <property type="nucleotide sequence ID" value="NZ_JBBUTH010000010.1"/>
</dbReference>
<accession>A0ABU9CLV9</accession>
<dbReference type="InterPro" id="IPR012349">
    <property type="entry name" value="Split_barrel_FMN-bd"/>
</dbReference>
<dbReference type="Proteomes" id="UP001365405">
    <property type="component" value="Unassembled WGS sequence"/>
</dbReference>
<sequence>MTSPAFHAGELALQQRLGVRDRMAAVGQAMIRSHMPGQHRELFHKLPTLWLGTLDAQGRPWATVLTGMPGFMHSPDDSTLDVMASPDAQDPAAAGLTPGAPVGLLGLEPHTRRRNRMNGELLSAGAQGFTVRVRQSFGNCPKYIQARQPQPMPDRAPGRAHAEGPVLGAQALALVQASDTCFIASSSAATPRHDGTPGAGVDLSHRGGRPGFVQVSRTPAGHQLTLPDYAGNAMFNTLGNLLLWPWAGLLFVDWTSGDLLQLSATASLVQEGPALAAHPGAQRLLVLQVAGGLWRPAAVPLAWSAAQMAPQFQGG</sequence>
<organism evidence="2 3">
    <name type="scientific">Pseudaquabacterium inlustre</name>
    <dbReference type="NCBI Taxonomy" id="2984192"/>
    <lineage>
        <taxon>Bacteria</taxon>
        <taxon>Pseudomonadati</taxon>
        <taxon>Pseudomonadota</taxon>
        <taxon>Betaproteobacteria</taxon>
        <taxon>Burkholderiales</taxon>
        <taxon>Sphaerotilaceae</taxon>
        <taxon>Pseudaquabacterium</taxon>
    </lineage>
</organism>
<gene>
    <name evidence="2" type="ORF">AACH10_21275</name>
</gene>
<dbReference type="EMBL" id="JBBUTH010000010">
    <property type="protein sequence ID" value="MEK8052796.1"/>
    <property type="molecule type" value="Genomic_DNA"/>
</dbReference>
<dbReference type="Gene3D" id="2.30.110.10">
    <property type="entry name" value="Electron Transport, Fmn-binding Protein, Chain A"/>
    <property type="match status" value="1"/>
</dbReference>
<evidence type="ECO:0000313" key="3">
    <source>
        <dbReference type="Proteomes" id="UP001365405"/>
    </source>
</evidence>
<reference evidence="2 3" key="1">
    <citation type="submission" date="2024-04" db="EMBL/GenBank/DDBJ databases">
        <title>Novel species of the genus Ideonella isolated from streams.</title>
        <authorList>
            <person name="Lu H."/>
        </authorList>
    </citation>
    <scope>NUCLEOTIDE SEQUENCE [LARGE SCALE GENOMIC DNA]</scope>
    <source>
        <strain evidence="2 3">DXS22W</strain>
    </source>
</reference>
<keyword evidence="3" id="KW-1185">Reference proteome</keyword>
<evidence type="ECO:0000313" key="2">
    <source>
        <dbReference type="EMBL" id="MEK8052796.1"/>
    </source>
</evidence>
<dbReference type="PANTHER" id="PTHR42815:SF2">
    <property type="entry name" value="FAD-BINDING, PUTATIVE (AFU_ORTHOLOGUE AFUA_6G07600)-RELATED"/>
    <property type="match status" value="1"/>
</dbReference>
<evidence type="ECO:0000259" key="1">
    <source>
        <dbReference type="Pfam" id="PF01243"/>
    </source>
</evidence>
<proteinExistence type="predicted"/>
<dbReference type="InterPro" id="IPR011576">
    <property type="entry name" value="Pyridox_Oxase_N"/>
</dbReference>
<dbReference type="PANTHER" id="PTHR42815">
    <property type="entry name" value="FAD-BINDING, PUTATIVE (AFU_ORTHOLOGUE AFUA_6G07600)-RELATED"/>
    <property type="match status" value="1"/>
</dbReference>
<feature type="domain" description="Pyridoxamine 5'-phosphate oxidase N-terminal" evidence="1">
    <location>
        <begin position="36"/>
        <end position="154"/>
    </location>
</feature>
<comment type="caution">
    <text evidence="2">The sequence shown here is derived from an EMBL/GenBank/DDBJ whole genome shotgun (WGS) entry which is preliminary data.</text>
</comment>